<comment type="caution">
    <text evidence="2">The sequence shown here is derived from an EMBL/GenBank/DDBJ whole genome shotgun (WGS) entry which is preliminary data.</text>
</comment>
<sequence>MSGQLTGPLAGLKVVELAGLGPAPFCAMLLADLGADVTCVDRAAWVGTSEPMDVLRRGRRSIAVDLKHDRAAETVLRLVERADVFLEGFRPGVAERLGVGPQPCRDRNPALIYGRMTGWGQDGPLASVAGHDINYIAVAGALQPIGRAGEPPVPPLNLLGDFGGGGMLLALGVLAALQERAVSGLGQVVDAAMVDGASLLLTMLHDQRHIGMWSERRADNYIDTAAPYYDTYETSDGQYVAVGAIEPQFWSELLRLLDLDPAELPDQEDKDKWPAMKRRFADIFASRTRDAWCEIFDGADACVTPVLAPNEVAAYPHMTARRAMITVGDRVLPAPAPRFSRSDPAHPSRPPRPGQHSVHVLAGAGFSEDEINDLLSSGAVAGDDGGSPAHIRNTP</sequence>
<dbReference type="PANTHER" id="PTHR48228">
    <property type="entry name" value="SUCCINYL-COA--D-CITRAMALATE COA-TRANSFERASE"/>
    <property type="match status" value="1"/>
</dbReference>
<dbReference type="InterPro" id="IPR003673">
    <property type="entry name" value="CoA-Trfase_fam_III"/>
</dbReference>
<dbReference type="PANTHER" id="PTHR48228:SF5">
    <property type="entry name" value="ALPHA-METHYLACYL-COA RACEMASE"/>
    <property type="match status" value="1"/>
</dbReference>
<dbReference type="RefSeq" id="WP_069405400.1">
    <property type="nucleotide sequence ID" value="NZ_MIGZ01000058.1"/>
</dbReference>
<dbReference type="OrthoDB" id="9797653at2"/>
<name>A0A1E3RWS7_9MYCO</name>
<dbReference type="InterPro" id="IPR023606">
    <property type="entry name" value="CoA-Trfase_III_dom_1_sf"/>
</dbReference>
<organism evidence="2 3">
    <name type="scientific">Mycolicibacterium holsaticum</name>
    <dbReference type="NCBI Taxonomy" id="152142"/>
    <lineage>
        <taxon>Bacteria</taxon>
        <taxon>Bacillati</taxon>
        <taxon>Actinomycetota</taxon>
        <taxon>Actinomycetes</taxon>
        <taxon>Mycobacteriales</taxon>
        <taxon>Mycobacteriaceae</taxon>
        <taxon>Mycolicibacterium</taxon>
    </lineage>
</organism>
<dbReference type="SUPFAM" id="SSF89796">
    <property type="entry name" value="CoA-transferase family III (CaiB/BaiF)"/>
    <property type="match status" value="1"/>
</dbReference>
<reference evidence="3" key="1">
    <citation type="submission" date="2016-09" db="EMBL/GenBank/DDBJ databases">
        <authorList>
            <person name="Greninger A.L."/>
            <person name="Jerome K.R."/>
            <person name="Mcnair B."/>
            <person name="Wallis C."/>
            <person name="Fang F."/>
        </authorList>
    </citation>
    <scope>NUCLEOTIDE SEQUENCE [LARGE SCALE GENOMIC DNA]</scope>
    <source>
        <strain evidence="3">M7</strain>
    </source>
</reference>
<accession>A0A1E3RWS7</accession>
<dbReference type="Gene3D" id="3.30.1540.10">
    <property type="entry name" value="formyl-coa transferase, domain 3"/>
    <property type="match status" value="1"/>
</dbReference>
<protein>
    <submittedName>
        <fullName evidence="2">Carnitine dehydratase</fullName>
    </submittedName>
</protein>
<feature type="region of interest" description="Disordered" evidence="1">
    <location>
        <begin position="375"/>
        <end position="395"/>
    </location>
</feature>
<dbReference type="GO" id="GO:0003824">
    <property type="term" value="F:catalytic activity"/>
    <property type="evidence" value="ECO:0007669"/>
    <property type="project" value="InterPro"/>
</dbReference>
<evidence type="ECO:0000313" key="2">
    <source>
        <dbReference type="EMBL" id="ODQ93817.1"/>
    </source>
</evidence>
<dbReference type="InterPro" id="IPR044855">
    <property type="entry name" value="CoA-Trfase_III_dom3_sf"/>
</dbReference>
<dbReference type="InterPro" id="IPR050509">
    <property type="entry name" value="CoA-transferase_III"/>
</dbReference>
<dbReference type="Proteomes" id="UP000094243">
    <property type="component" value="Unassembled WGS sequence"/>
</dbReference>
<proteinExistence type="predicted"/>
<dbReference type="Gene3D" id="3.40.50.10540">
    <property type="entry name" value="Crotonobetainyl-coa:carnitine coa-transferase, domain 1"/>
    <property type="match status" value="1"/>
</dbReference>
<evidence type="ECO:0000313" key="3">
    <source>
        <dbReference type="Proteomes" id="UP000094243"/>
    </source>
</evidence>
<dbReference type="EMBL" id="MIGZ01000058">
    <property type="protein sequence ID" value="ODQ93817.1"/>
    <property type="molecule type" value="Genomic_DNA"/>
</dbReference>
<dbReference type="Pfam" id="PF02515">
    <property type="entry name" value="CoA_transf_3"/>
    <property type="match status" value="1"/>
</dbReference>
<keyword evidence="3" id="KW-1185">Reference proteome</keyword>
<evidence type="ECO:0000256" key="1">
    <source>
        <dbReference type="SAM" id="MobiDB-lite"/>
    </source>
</evidence>
<feature type="region of interest" description="Disordered" evidence="1">
    <location>
        <begin position="334"/>
        <end position="363"/>
    </location>
</feature>
<gene>
    <name evidence="2" type="ORF">BHQ17_11870</name>
</gene>
<dbReference type="AlphaFoldDB" id="A0A1E3RWS7"/>